<sequence>MPNEKQELPSAPPAEDEVVHQQHVQGHPPAEHAPPSYSDAIANSYTTEGYQANLSTMANQIYPPITEGNPPYPTGALAYPTTPTPYPTGAPAHPTGPTPYPTVPMNATFTPMTQNLAPLPQPGNSIRIEVVRGTTASRLGRDSIPCVCPNCHQNIMTRPVSTLGNQTWIFFLIILVLGFVFPLAFCCLCLPFCTDNFKDTTHICPNCKAVVGVCKNSNGR</sequence>
<name>A0AC35TR06_9BILA</name>
<organism evidence="1 2">
    <name type="scientific">Rhabditophanes sp. KR3021</name>
    <dbReference type="NCBI Taxonomy" id="114890"/>
    <lineage>
        <taxon>Eukaryota</taxon>
        <taxon>Metazoa</taxon>
        <taxon>Ecdysozoa</taxon>
        <taxon>Nematoda</taxon>
        <taxon>Chromadorea</taxon>
        <taxon>Rhabditida</taxon>
        <taxon>Tylenchina</taxon>
        <taxon>Panagrolaimomorpha</taxon>
        <taxon>Strongyloidoidea</taxon>
        <taxon>Alloionematidae</taxon>
        <taxon>Rhabditophanes</taxon>
    </lineage>
</organism>
<protein>
    <submittedName>
        <fullName evidence="2">LITAF domain-containing protein</fullName>
    </submittedName>
</protein>
<evidence type="ECO:0000313" key="2">
    <source>
        <dbReference type="WBParaSite" id="RSKR_0000316300.1"/>
    </source>
</evidence>
<dbReference type="WBParaSite" id="RSKR_0000316300.1">
    <property type="protein sequence ID" value="RSKR_0000316300.1"/>
    <property type="gene ID" value="RSKR_0000316300"/>
</dbReference>
<proteinExistence type="predicted"/>
<evidence type="ECO:0000313" key="1">
    <source>
        <dbReference type="Proteomes" id="UP000095286"/>
    </source>
</evidence>
<dbReference type="Proteomes" id="UP000095286">
    <property type="component" value="Unplaced"/>
</dbReference>
<accession>A0AC35TR06</accession>
<reference evidence="2" key="1">
    <citation type="submission" date="2016-11" db="UniProtKB">
        <authorList>
            <consortium name="WormBaseParasite"/>
        </authorList>
    </citation>
    <scope>IDENTIFICATION</scope>
    <source>
        <strain evidence="2">KR3021</strain>
    </source>
</reference>